<dbReference type="Proteomes" id="UP001140562">
    <property type="component" value="Unassembled WGS sequence"/>
</dbReference>
<name>A0A9W8WXF4_9PLEO</name>
<dbReference type="EMBL" id="JAPEUV010000062">
    <property type="protein sequence ID" value="KAJ4335393.1"/>
    <property type="molecule type" value="Genomic_DNA"/>
</dbReference>
<organism evidence="1 2">
    <name type="scientific">Didymella glomerata</name>
    <dbReference type="NCBI Taxonomy" id="749621"/>
    <lineage>
        <taxon>Eukaryota</taxon>
        <taxon>Fungi</taxon>
        <taxon>Dikarya</taxon>
        <taxon>Ascomycota</taxon>
        <taxon>Pezizomycotina</taxon>
        <taxon>Dothideomycetes</taxon>
        <taxon>Pleosporomycetidae</taxon>
        <taxon>Pleosporales</taxon>
        <taxon>Pleosporineae</taxon>
        <taxon>Didymellaceae</taxon>
        <taxon>Didymella</taxon>
    </lineage>
</organism>
<comment type="caution">
    <text evidence="1">The sequence shown here is derived from an EMBL/GenBank/DDBJ whole genome shotgun (WGS) entry which is preliminary data.</text>
</comment>
<reference evidence="1" key="1">
    <citation type="submission" date="2022-10" db="EMBL/GenBank/DDBJ databases">
        <title>Tapping the CABI collections for fungal endophytes: first genome assemblies for Collariella, Neodidymelliopsis, Ascochyta clinopodiicola, Didymella pomorum, Didymosphaeria variabile, Neocosmospora piperis and Neocucurbitaria cava.</title>
        <authorList>
            <person name="Hill R."/>
        </authorList>
    </citation>
    <scope>NUCLEOTIDE SEQUENCE</scope>
    <source>
        <strain evidence="1">IMI 360193</strain>
    </source>
</reference>
<protein>
    <submittedName>
        <fullName evidence="1">Uncharacterized protein</fullName>
    </submittedName>
</protein>
<evidence type="ECO:0000313" key="2">
    <source>
        <dbReference type="Proteomes" id="UP001140562"/>
    </source>
</evidence>
<accession>A0A9W8WXF4</accession>
<proteinExistence type="predicted"/>
<sequence length="142" mass="16145">MRNAIYRFTIGSNTVHIIEHMDYLDGLQTQVALLRVCRQIYYEAIPLVLGLRQLVLGNYKVAGHGRRMKKVLDRMLKCPLSAYIGAMAFMIEKESAVVAGKKIKLYMWGNVKVEACRSQLQHELCEGRGSHTIEVKIGGRHE</sequence>
<dbReference type="AlphaFoldDB" id="A0A9W8WXF4"/>
<keyword evidence="2" id="KW-1185">Reference proteome</keyword>
<evidence type="ECO:0000313" key="1">
    <source>
        <dbReference type="EMBL" id="KAJ4335393.1"/>
    </source>
</evidence>
<gene>
    <name evidence="1" type="ORF">N0V87_006182</name>
</gene>